<feature type="transmembrane region" description="Helical" evidence="1">
    <location>
        <begin position="12"/>
        <end position="35"/>
    </location>
</feature>
<keyword evidence="1" id="KW-0472">Membrane</keyword>
<dbReference type="AlphaFoldDB" id="A0AB34JHI7"/>
<keyword evidence="3" id="KW-1185">Reference proteome</keyword>
<accession>A0AB34JHI7</accession>
<keyword evidence="1" id="KW-1133">Transmembrane helix</keyword>
<evidence type="ECO:0000313" key="3">
    <source>
        <dbReference type="Proteomes" id="UP001515480"/>
    </source>
</evidence>
<proteinExistence type="predicted"/>
<organism evidence="2 3">
    <name type="scientific">Prymnesium parvum</name>
    <name type="common">Toxic golden alga</name>
    <dbReference type="NCBI Taxonomy" id="97485"/>
    <lineage>
        <taxon>Eukaryota</taxon>
        <taxon>Haptista</taxon>
        <taxon>Haptophyta</taxon>
        <taxon>Prymnesiophyceae</taxon>
        <taxon>Prymnesiales</taxon>
        <taxon>Prymnesiaceae</taxon>
        <taxon>Prymnesium</taxon>
    </lineage>
</organism>
<dbReference type="EMBL" id="JBGBPQ010000007">
    <property type="protein sequence ID" value="KAL1521316.1"/>
    <property type="molecule type" value="Genomic_DNA"/>
</dbReference>
<protein>
    <recommendedName>
        <fullName evidence="4">Polyprenol reductase</fullName>
    </recommendedName>
</protein>
<feature type="transmembrane region" description="Helical" evidence="1">
    <location>
        <begin position="47"/>
        <end position="67"/>
    </location>
</feature>
<evidence type="ECO:0000313" key="2">
    <source>
        <dbReference type="EMBL" id="KAL1521316.1"/>
    </source>
</evidence>
<sequence length="122" mass="13740">MAHLLTNHDKYHMHALLGLAVLLHFLFRWGMLLAYGDAFGNDGMLRFHVLMVLLHAALPLSALPLPIPRARNFSAPMIWQEFRLHSLAFAPRHVLSTISSLTFPSNRVVQLAIVHFCLGGLH</sequence>
<reference evidence="2 3" key="1">
    <citation type="journal article" date="2024" name="Science">
        <title>Giant polyketide synthase enzymes in the biosynthesis of giant marine polyether toxins.</title>
        <authorList>
            <person name="Fallon T.R."/>
            <person name="Shende V.V."/>
            <person name="Wierzbicki I.H."/>
            <person name="Pendleton A.L."/>
            <person name="Watervoot N.F."/>
            <person name="Auber R.P."/>
            <person name="Gonzalez D.J."/>
            <person name="Wisecaver J.H."/>
            <person name="Moore B.S."/>
        </authorList>
    </citation>
    <scope>NUCLEOTIDE SEQUENCE [LARGE SCALE GENOMIC DNA]</scope>
    <source>
        <strain evidence="2 3">12B1</strain>
    </source>
</reference>
<comment type="caution">
    <text evidence="2">The sequence shown here is derived from an EMBL/GenBank/DDBJ whole genome shotgun (WGS) entry which is preliminary data.</text>
</comment>
<dbReference type="Proteomes" id="UP001515480">
    <property type="component" value="Unassembled WGS sequence"/>
</dbReference>
<gene>
    <name evidence="2" type="ORF">AB1Y20_020983</name>
</gene>
<keyword evidence="1" id="KW-0812">Transmembrane</keyword>
<evidence type="ECO:0008006" key="4">
    <source>
        <dbReference type="Google" id="ProtNLM"/>
    </source>
</evidence>
<evidence type="ECO:0000256" key="1">
    <source>
        <dbReference type="SAM" id="Phobius"/>
    </source>
</evidence>
<name>A0AB34JHI7_PRYPA</name>